<sequence>MSFADHATEYTDVKTANGSVVGSVRPMNDVDFSLLWQKHAEAMELVVSQFFAARLEGGDLDFGSLISGAVRNVPDLITDVICVASDEHLADWDKVFASVSRMSIGLRIECLNTILRITSEAEGGLAKVLFLINASRPKAADAS</sequence>
<accession>A0A443J072</accession>
<reference evidence="1 2" key="1">
    <citation type="submission" date="2019-01" db="EMBL/GenBank/DDBJ databases">
        <title>Sinorhodobacter populi sp. nov. isolated from the symptomatic bark tissue of Populus euramericana canker.</title>
        <authorList>
            <person name="Xu G."/>
        </authorList>
    </citation>
    <scope>NUCLEOTIDE SEQUENCE [LARGE SCALE GENOMIC DNA]</scope>
    <source>
        <strain evidence="1 2">2D-5</strain>
    </source>
</reference>
<dbReference type="Proteomes" id="UP000285710">
    <property type="component" value="Unassembled WGS sequence"/>
</dbReference>
<name>A0A443J072_9RHOB</name>
<keyword evidence="2" id="KW-1185">Reference proteome</keyword>
<dbReference type="Pfam" id="PF23789">
    <property type="entry name" value="Pre_tape_measure"/>
    <property type="match status" value="1"/>
</dbReference>
<dbReference type="EMBL" id="SAUW01000004">
    <property type="protein sequence ID" value="RWR13827.1"/>
    <property type="molecule type" value="Genomic_DNA"/>
</dbReference>
<protein>
    <submittedName>
        <fullName evidence="1">Uncharacterized protein</fullName>
    </submittedName>
</protein>
<dbReference type="AlphaFoldDB" id="A0A443J072"/>
<gene>
    <name evidence="1" type="ORF">D2T33_05360</name>
</gene>
<comment type="caution">
    <text evidence="1">The sequence shown here is derived from an EMBL/GenBank/DDBJ whole genome shotgun (WGS) entry which is preliminary data.</text>
</comment>
<dbReference type="RefSeq" id="WP_128269110.1">
    <property type="nucleotide sequence ID" value="NZ_SAUW01000004.1"/>
</dbReference>
<proteinExistence type="predicted"/>
<evidence type="ECO:0000313" key="2">
    <source>
        <dbReference type="Proteomes" id="UP000285710"/>
    </source>
</evidence>
<organism evidence="1 2">
    <name type="scientific">Paenirhodobacter populi</name>
    <dbReference type="NCBI Taxonomy" id="2306993"/>
    <lineage>
        <taxon>Bacteria</taxon>
        <taxon>Pseudomonadati</taxon>
        <taxon>Pseudomonadota</taxon>
        <taxon>Alphaproteobacteria</taxon>
        <taxon>Rhodobacterales</taxon>
        <taxon>Rhodobacter group</taxon>
        <taxon>Paenirhodobacter</taxon>
    </lineage>
</organism>
<dbReference type="InterPro" id="IPR057378">
    <property type="entry name" value="Pre_tape_measure"/>
</dbReference>
<evidence type="ECO:0000313" key="1">
    <source>
        <dbReference type="EMBL" id="RWR13827.1"/>
    </source>
</evidence>
<reference evidence="1 2" key="2">
    <citation type="submission" date="2019-01" db="EMBL/GenBank/DDBJ databases">
        <authorList>
            <person name="Li Y."/>
        </authorList>
    </citation>
    <scope>NUCLEOTIDE SEQUENCE [LARGE SCALE GENOMIC DNA]</scope>
    <source>
        <strain evidence="1 2">2D-5</strain>
    </source>
</reference>